<dbReference type="InterPro" id="IPR052619">
    <property type="entry name" value="Phage_lysozyme-like"/>
</dbReference>
<dbReference type="GO" id="GO:0003796">
    <property type="term" value="F:lysozyme activity"/>
    <property type="evidence" value="ECO:0007669"/>
    <property type="project" value="InterPro"/>
</dbReference>
<dbReference type="InterPro" id="IPR003709">
    <property type="entry name" value="VanY-like_core_dom"/>
</dbReference>
<dbReference type="SUPFAM" id="SSF53955">
    <property type="entry name" value="Lysozyme-like"/>
    <property type="match status" value="1"/>
</dbReference>
<protein>
    <recommendedName>
        <fullName evidence="4">D-alanyl-D-alanine carboxypeptidase-like core domain-containing protein</fullName>
    </recommendedName>
</protein>
<dbReference type="CDD" id="cd14814">
    <property type="entry name" value="Peptidase_M15"/>
    <property type="match status" value="1"/>
</dbReference>
<evidence type="ECO:0000256" key="2">
    <source>
        <dbReference type="ARBA" id="ARBA00022638"/>
    </source>
</evidence>
<dbReference type="GO" id="GO:0031640">
    <property type="term" value="P:killing of cells of another organism"/>
    <property type="evidence" value="ECO:0007669"/>
    <property type="project" value="UniProtKB-KW"/>
</dbReference>
<reference evidence="5" key="1">
    <citation type="submission" date="2019-08" db="EMBL/GenBank/DDBJ databases">
        <authorList>
            <person name="Kucharzyk K."/>
            <person name="Murdoch R.W."/>
            <person name="Higgins S."/>
            <person name="Loffler F."/>
        </authorList>
    </citation>
    <scope>NUCLEOTIDE SEQUENCE</scope>
</reference>
<feature type="transmembrane region" description="Helical" evidence="3">
    <location>
        <begin position="68"/>
        <end position="86"/>
    </location>
</feature>
<dbReference type="Gene3D" id="3.30.1380.10">
    <property type="match status" value="1"/>
</dbReference>
<dbReference type="GO" id="GO:0008233">
    <property type="term" value="F:peptidase activity"/>
    <property type="evidence" value="ECO:0007669"/>
    <property type="project" value="InterPro"/>
</dbReference>
<name>A0A644UAI3_9ZZZZ</name>
<feature type="domain" description="D-alanyl-D-alanine carboxypeptidase-like core" evidence="4">
    <location>
        <begin position="380"/>
        <end position="485"/>
    </location>
</feature>
<accession>A0A644UAI3</accession>
<dbReference type="PRINTS" id="PR00684">
    <property type="entry name" value="T4LYSOZYME"/>
</dbReference>
<dbReference type="InterPro" id="IPR023346">
    <property type="entry name" value="Lysozyme-like_dom_sf"/>
</dbReference>
<evidence type="ECO:0000256" key="3">
    <source>
        <dbReference type="SAM" id="Phobius"/>
    </source>
</evidence>
<keyword evidence="3" id="KW-0472">Membrane</keyword>
<dbReference type="InterPro" id="IPR001165">
    <property type="entry name" value="T4-type_lysozyme"/>
</dbReference>
<proteinExistence type="predicted"/>
<evidence type="ECO:0000256" key="1">
    <source>
        <dbReference type="ARBA" id="ARBA00022529"/>
    </source>
</evidence>
<dbReference type="GO" id="GO:0016998">
    <property type="term" value="P:cell wall macromolecule catabolic process"/>
    <property type="evidence" value="ECO:0007669"/>
    <property type="project" value="InterPro"/>
</dbReference>
<dbReference type="PANTHER" id="PTHR37406:SF1">
    <property type="entry name" value="T4-TYPE LYSOZYME 1-RELATED"/>
    <property type="match status" value="1"/>
</dbReference>
<dbReference type="InterPro" id="IPR023347">
    <property type="entry name" value="Lysozyme_dom_sf"/>
</dbReference>
<keyword evidence="3" id="KW-0812">Transmembrane</keyword>
<dbReference type="SUPFAM" id="SSF55166">
    <property type="entry name" value="Hedgehog/DD-peptidase"/>
    <property type="match status" value="1"/>
</dbReference>
<dbReference type="Pfam" id="PF02557">
    <property type="entry name" value="VanY"/>
    <property type="match status" value="1"/>
</dbReference>
<dbReference type="Gene3D" id="1.10.530.40">
    <property type="match status" value="1"/>
</dbReference>
<dbReference type="GO" id="GO:0006508">
    <property type="term" value="P:proteolysis"/>
    <property type="evidence" value="ECO:0007669"/>
    <property type="project" value="InterPro"/>
</dbReference>
<gene>
    <name evidence="5" type="ORF">SDC9_21718</name>
</gene>
<evidence type="ECO:0000313" key="5">
    <source>
        <dbReference type="EMBL" id="MPL75880.1"/>
    </source>
</evidence>
<keyword evidence="2" id="KW-0081">Bacteriolytic enzyme</keyword>
<organism evidence="5">
    <name type="scientific">bioreactor metagenome</name>
    <dbReference type="NCBI Taxonomy" id="1076179"/>
    <lineage>
        <taxon>unclassified sequences</taxon>
        <taxon>metagenomes</taxon>
        <taxon>ecological metagenomes</taxon>
    </lineage>
</organism>
<feature type="transmembrane region" description="Helical" evidence="3">
    <location>
        <begin position="107"/>
        <end position="128"/>
    </location>
</feature>
<dbReference type="GO" id="GO:0042742">
    <property type="term" value="P:defense response to bacterium"/>
    <property type="evidence" value="ECO:0007669"/>
    <property type="project" value="UniProtKB-KW"/>
</dbReference>
<dbReference type="EMBL" id="VSSQ01000092">
    <property type="protein sequence ID" value="MPL75880.1"/>
    <property type="molecule type" value="Genomic_DNA"/>
</dbReference>
<evidence type="ECO:0000259" key="4">
    <source>
        <dbReference type="Pfam" id="PF02557"/>
    </source>
</evidence>
<keyword evidence="1" id="KW-0929">Antimicrobial</keyword>
<comment type="caution">
    <text evidence="5">The sequence shown here is derived from an EMBL/GenBank/DDBJ whole genome shotgun (WGS) entry which is preliminary data.</text>
</comment>
<dbReference type="AlphaFoldDB" id="A0A644UAI3"/>
<dbReference type="InterPro" id="IPR009045">
    <property type="entry name" value="Zn_M74/Hedgehog-like"/>
</dbReference>
<sequence>MKKFFVFFFLIFTLFSFNISFSQNQSQDQTDVYSRQETYDYVSSFDGTSSSTTFDNTDTGGISSTMNYLLTILAVVIIVLIVFRVIQGAVIKGTLDNIYQQTKGRSFIQNAGIALIIFIFSYAILSFINPKLTGWTLATKYANTALRRMSPNTETCNPNDKYKSPNNIMDMLMQDEGSRNSIYTDTTGNPSIGVGFNLKRADAATVKNDLLRAEIPEDTVNKLLNYDRTVTIEERHIKKLLEADFESHKQMAIAFAGGQSRFSEHPENIQNVLINMTFNMGSGGISSFVNLKKALDVGDYMGVAREIVDSRYCGQVGGRCSRLANLAAPQYCVEYQKELAESMSLFSSNGGKGGCVALTNDQLEQVGTKRDGGCVPAGPIYLRKDVAQKFKEMQAAALSEANIKLEAYVGYRDDAAQVCLYNQMKGKSAVATPCSMGGNGSNHSNGTAIDLTNASIGGCGKVGACNTKEFLWLKENGGRWGFYNKLGTTDNVHWSLTGK</sequence>
<keyword evidence="3" id="KW-1133">Transmembrane helix</keyword>
<dbReference type="PANTHER" id="PTHR37406">
    <property type="entry name" value="T4-TYPE LYSOZYME 1-RELATED"/>
    <property type="match status" value="1"/>
</dbReference>